<dbReference type="Proteomes" id="UP000235739">
    <property type="component" value="Unassembled WGS sequence"/>
</dbReference>
<evidence type="ECO:0000313" key="1">
    <source>
        <dbReference type="EMBL" id="PMQ20985.1"/>
    </source>
</evidence>
<dbReference type="EMBL" id="PNQX01000001">
    <property type="protein sequence ID" value="PMQ20985.1"/>
    <property type="molecule type" value="Genomic_DNA"/>
</dbReference>
<sequence>MDKVMDSIGQLRSSRKFNWFNATELDALLEEEVAPEEIWWGTSRHDELHKLESVAQIPSILRMVLEWGENYSFENDPMTKYAQGTKLVDGNYTLELAVVGHQACNIRIGYGADPDCLSSHPDADVEFESPQSLSIAQVTEVLGQWLLGRGLPSGYGGSIHIYG</sequence>
<evidence type="ECO:0000313" key="2">
    <source>
        <dbReference type="Proteomes" id="UP000235739"/>
    </source>
</evidence>
<reference evidence="1 2" key="1">
    <citation type="journal article" date="2017" name="Elife">
        <title>Extensive horizontal gene transfer in cheese-associated bacteria.</title>
        <authorList>
            <person name="Bonham K.S."/>
            <person name="Wolfe B.E."/>
            <person name="Dutton R.J."/>
        </authorList>
    </citation>
    <scope>NUCLEOTIDE SEQUENCE [LARGE SCALE GENOMIC DNA]</scope>
    <source>
        <strain evidence="1 2">JB182</strain>
    </source>
</reference>
<proteinExistence type="predicted"/>
<protein>
    <submittedName>
        <fullName evidence="1">Uncharacterized protein</fullName>
    </submittedName>
</protein>
<organism evidence="1 2">
    <name type="scientific">Glutamicibacter arilaitensis</name>
    <dbReference type="NCBI Taxonomy" id="256701"/>
    <lineage>
        <taxon>Bacteria</taxon>
        <taxon>Bacillati</taxon>
        <taxon>Actinomycetota</taxon>
        <taxon>Actinomycetes</taxon>
        <taxon>Micrococcales</taxon>
        <taxon>Micrococcaceae</taxon>
        <taxon>Glutamicibacter</taxon>
    </lineage>
</organism>
<comment type="caution">
    <text evidence="1">The sequence shown here is derived from an EMBL/GenBank/DDBJ whole genome shotgun (WGS) entry which is preliminary data.</text>
</comment>
<gene>
    <name evidence="1" type="ORF">CIK84_05205</name>
</gene>
<dbReference type="AlphaFoldDB" id="A0A2N7S4A9"/>
<name>A0A2N7S4A9_9MICC</name>
<accession>A0A2N7S4A9</accession>